<keyword evidence="2" id="KW-0472">Membrane</keyword>
<feature type="transmembrane region" description="Helical" evidence="2">
    <location>
        <begin position="310"/>
        <end position="332"/>
    </location>
</feature>
<dbReference type="GO" id="GO:0007232">
    <property type="term" value="P:osmosensory signaling pathway via Sho1 osmosensor"/>
    <property type="evidence" value="ECO:0007669"/>
    <property type="project" value="InterPro"/>
</dbReference>
<keyword evidence="4" id="KW-1185">Reference proteome</keyword>
<evidence type="ECO:0008006" key="5">
    <source>
        <dbReference type="Google" id="ProtNLM"/>
    </source>
</evidence>
<dbReference type="OrthoDB" id="3366093at2759"/>
<dbReference type="GO" id="GO:0005886">
    <property type="term" value="C:plasma membrane"/>
    <property type="evidence" value="ECO:0007669"/>
    <property type="project" value="InterPro"/>
</dbReference>
<organism evidence="3 4">
    <name type="scientific">Metschnikowia pulcherrima</name>
    <dbReference type="NCBI Taxonomy" id="27326"/>
    <lineage>
        <taxon>Eukaryota</taxon>
        <taxon>Fungi</taxon>
        <taxon>Dikarya</taxon>
        <taxon>Ascomycota</taxon>
        <taxon>Saccharomycotina</taxon>
        <taxon>Pichiomycetes</taxon>
        <taxon>Metschnikowiaceae</taxon>
        <taxon>Metschnikowia</taxon>
    </lineage>
</organism>
<dbReference type="PANTHER" id="PTHR35778">
    <property type="entry name" value="SIGNALING MUCIN HKR1-RELATED"/>
    <property type="match status" value="1"/>
</dbReference>
<feature type="region of interest" description="Disordered" evidence="1">
    <location>
        <begin position="85"/>
        <end position="117"/>
    </location>
</feature>
<name>A0A8H7LHB1_9ASCO</name>
<dbReference type="EMBL" id="JACBPP010000001">
    <property type="protein sequence ID" value="KAF8004887.1"/>
    <property type="molecule type" value="Genomic_DNA"/>
</dbReference>
<dbReference type="GO" id="GO:0001402">
    <property type="term" value="P:signal transduction involved in filamentous growth"/>
    <property type="evidence" value="ECO:0007669"/>
    <property type="project" value="TreeGrafter"/>
</dbReference>
<evidence type="ECO:0000256" key="1">
    <source>
        <dbReference type="SAM" id="MobiDB-lite"/>
    </source>
</evidence>
<feature type="region of interest" description="Disordered" evidence="1">
    <location>
        <begin position="287"/>
        <end position="307"/>
    </location>
</feature>
<dbReference type="InterPro" id="IPR039295">
    <property type="entry name" value="MSB2"/>
</dbReference>
<comment type="caution">
    <text evidence="3">The sequence shown here is derived from an EMBL/GenBank/DDBJ whole genome shotgun (WGS) entry which is preliminary data.</text>
</comment>
<dbReference type="GO" id="GO:0009986">
    <property type="term" value="C:cell surface"/>
    <property type="evidence" value="ECO:0007669"/>
    <property type="project" value="TreeGrafter"/>
</dbReference>
<dbReference type="GO" id="GO:0005034">
    <property type="term" value="F:osmosensor activity"/>
    <property type="evidence" value="ECO:0007669"/>
    <property type="project" value="InterPro"/>
</dbReference>
<dbReference type="GO" id="GO:0030427">
    <property type="term" value="C:site of polarized growth"/>
    <property type="evidence" value="ECO:0007669"/>
    <property type="project" value="TreeGrafter"/>
</dbReference>
<dbReference type="PANTHER" id="PTHR35778:SF1">
    <property type="entry name" value="SIGNALING MUCIN HKR1-RELATED"/>
    <property type="match status" value="1"/>
</dbReference>
<feature type="region of interest" description="Disordered" evidence="1">
    <location>
        <begin position="23"/>
        <end position="50"/>
    </location>
</feature>
<reference evidence="3" key="1">
    <citation type="submission" date="2020-10" db="EMBL/GenBank/DDBJ databases">
        <title>The Whole-Genome Sequence of Metschnikowia persimmonesis, a Novel Endophytic Yeast Species Isolated from Medicinal Plant Diospyros kaki Thumb.</title>
        <authorList>
            <person name="Rahmat E."/>
            <person name="Kang Y."/>
        </authorList>
    </citation>
    <scope>NUCLEOTIDE SEQUENCE</scope>
    <source>
        <strain evidence="3">KIOM G15050</strain>
    </source>
</reference>
<dbReference type="GO" id="GO:0000282">
    <property type="term" value="P:cellular bud site selection"/>
    <property type="evidence" value="ECO:0007669"/>
    <property type="project" value="TreeGrafter"/>
</dbReference>
<keyword evidence="2" id="KW-0812">Transmembrane</keyword>
<evidence type="ECO:0000256" key="2">
    <source>
        <dbReference type="SAM" id="Phobius"/>
    </source>
</evidence>
<dbReference type="AlphaFoldDB" id="A0A8H7LHB1"/>
<dbReference type="GO" id="GO:0006972">
    <property type="term" value="P:hyperosmotic response"/>
    <property type="evidence" value="ECO:0007669"/>
    <property type="project" value="TreeGrafter"/>
</dbReference>
<accession>A0A8H7LHB1</accession>
<feature type="compositionally biased region" description="Polar residues" evidence="1">
    <location>
        <begin position="373"/>
        <end position="385"/>
    </location>
</feature>
<feature type="compositionally biased region" description="Polar residues" evidence="1">
    <location>
        <begin position="347"/>
        <end position="358"/>
    </location>
</feature>
<gene>
    <name evidence="3" type="ORF">HF325_000344</name>
</gene>
<dbReference type="GO" id="GO:0031505">
    <property type="term" value="P:fungal-type cell wall organization"/>
    <property type="evidence" value="ECO:0007669"/>
    <property type="project" value="TreeGrafter"/>
</dbReference>
<evidence type="ECO:0000313" key="4">
    <source>
        <dbReference type="Proteomes" id="UP000649328"/>
    </source>
</evidence>
<feature type="region of interest" description="Disordered" evidence="1">
    <location>
        <begin position="342"/>
        <end position="385"/>
    </location>
</feature>
<dbReference type="GO" id="GO:0005576">
    <property type="term" value="C:extracellular region"/>
    <property type="evidence" value="ECO:0007669"/>
    <property type="project" value="TreeGrafter"/>
</dbReference>
<evidence type="ECO:0000313" key="3">
    <source>
        <dbReference type="EMBL" id="KAF8004887.1"/>
    </source>
</evidence>
<proteinExistence type="predicted"/>
<dbReference type="Proteomes" id="UP000649328">
    <property type="component" value="Unassembled WGS sequence"/>
</dbReference>
<protein>
    <recommendedName>
        <fullName evidence="5">Signaling mucin MSB2</fullName>
    </recommendedName>
</protein>
<sequence>MTDSSLFTSSGDAVSSVLPEVNSTLATQSQSAETTSAIYPASTSSTSQGEVESLVALGSMPISTGAESTPSAVTPIEASTAVVSEPIPQVSSSQPPEPAITLAPESETGADASTTSTSNWVPTRIIADTDTGSILTAQTGAVGTQTSGLPRAITPATTTAPGADYGVVTIGFKQELNYPFVVQHDMSSAQIFQYLPLVLTYSFTSDSMFANVSVKSLVPYTAQGINYVITVAEVYFPYEAISSLQSLVLSADSKLYNNPDSTSNKLALMIDPRIPLTGLETESLTTSSASLGNGSMDSGNSSSKLKSGTVGGVVAGASIGTFAYMALMALLFKRYKKKKSVELPPSDSESNLASSEQRPVSFGSGGTRPPISNPVNAQNSLGWSH</sequence>
<keyword evidence="2" id="KW-1133">Transmembrane helix</keyword>